<dbReference type="Pfam" id="PF00098">
    <property type="entry name" value="zf-CCHC"/>
    <property type="match status" value="1"/>
</dbReference>
<organism evidence="4 5">
    <name type="scientific">Haemonchus contortus</name>
    <name type="common">Barber pole worm</name>
    <dbReference type="NCBI Taxonomy" id="6289"/>
    <lineage>
        <taxon>Eukaryota</taxon>
        <taxon>Metazoa</taxon>
        <taxon>Ecdysozoa</taxon>
        <taxon>Nematoda</taxon>
        <taxon>Chromadorea</taxon>
        <taxon>Rhabditida</taxon>
        <taxon>Rhabditina</taxon>
        <taxon>Rhabditomorpha</taxon>
        <taxon>Strongyloidea</taxon>
        <taxon>Trichostrongylidae</taxon>
        <taxon>Haemonchus</taxon>
    </lineage>
</organism>
<dbReference type="Proteomes" id="UP000025227">
    <property type="component" value="Unplaced"/>
</dbReference>
<feature type="domain" description="CCHC-type" evidence="3">
    <location>
        <begin position="156"/>
        <end position="172"/>
    </location>
</feature>
<evidence type="ECO:0000259" key="3">
    <source>
        <dbReference type="PROSITE" id="PS50158"/>
    </source>
</evidence>
<dbReference type="InterPro" id="IPR036875">
    <property type="entry name" value="Znf_CCHC_sf"/>
</dbReference>
<feature type="region of interest" description="Disordered" evidence="2">
    <location>
        <begin position="103"/>
        <end position="148"/>
    </location>
</feature>
<dbReference type="SUPFAM" id="SSF57756">
    <property type="entry name" value="Retrovirus zinc finger-like domains"/>
    <property type="match status" value="1"/>
</dbReference>
<sequence length="219" mass="24332">MAGEIEDTRVAAAIAAPNVVKQYVDGNGEEELAKLERLTRRAYPELEEGTLSVIRADYLYDQLSHWDESCHLQEALEGPGSDMYERLKDAAMRVERRHLVLENRARTKPSSSPWTQKKGKSFQMRRPKEVNVEQKPESSKADLETDRATKEAQGMRCFKCKRTGHKARECKSIASGSSGTATSLSARVREAGAVPPVPSRQGHVGSFSQPLSVSDQQSM</sequence>
<dbReference type="AlphaFoldDB" id="A0A7I5EEN6"/>
<protein>
    <submittedName>
        <fullName evidence="5">CCHC-type domain-containing protein</fullName>
    </submittedName>
</protein>
<evidence type="ECO:0000256" key="2">
    <source>
        <dbReference type="SAM" id="MobiDB-lite"/>
    </source>
</evidence>
<keyword evidence="1" id="KW-0863">Zinc-finger</keyword>
<evidence type="ECO:0000256" key="1">
    <source>
        <dbReference type="PROSITE-ProRule" id="PRU00047"/>
    </source>
</evidence>
<dbReference type="WBParaSite" id="HCON_00183760-00001">
    <property type="protein sequence ID" value="HCON_00183760-00001"/>
    <property type="gene ID" value="HCON_00183760"/>
</dbReference>
<dbReference type="Gene3D" id="4.10.60.10">
    <property type="entry name" value="Zinc finger, CCHC-type"/>
    <property type="match status" value="1"/>
</dbReference>
<feature type="compositionally biased region" description="Basic and acidic residues" evidence="2">
    <location>
        <begin position="126"/>
        <end position="148"/>
    </location>
</feature>
<accession>A0A7I5EEN6</accession>
<dbReference type="GO" id="GO:0019899">
    <property type="term" value="F:enzyme binding"/>
    <property type="evidence" value="ECO:0007669"/>
    <property type="project" value="UniProtKB-ARBA"/>
</dbReference>
<keyword evidence="1" id="KW-0862">Zinc</keyword>
<keyword evidence="1" id="KW-0479">Metal-binding</keyword>
<feature type="region of interest" description="Disordered" evidence="2">
    <location>
        <begin position="165"/>
        <end position="219"/>
    </location>
</feature>
<dbReference type="GO" id="GO:0003676">
    <property type="term" value="F:nucleic acid binding"/>
    <property type="evidence" value="ECO:0007669"/>
    <property type="project" value="InterPro"/>
</dbReference>
<name>A0A7I5EEN6_HAECO</name>
<dbReference type="OrthoDB" id="5874694at2759"/>
<dbReference type="GO" id="GO:0008270">
    <property type="term" value="F:zinc ion binding"/>
    <property type="evidence" value="ECO:0007669"/>
    <property type="project" value="UniProtKB-KW"/>
</dbReference>
<dbReference type="SMART" id="SM00343">
    <property type="entry name" value="ZnF_C2HC"/>
    <property type="match status" value="1"/>
</dbReference>
<feature type="compositionally biased region" description="Polar residues" evidence="2">
    <location>
        <begin position="206"/>
        <end position="219"/>
    </location>
</feature>
<proteinExistence type="predicted"/>
<feature type="compositionally biased region" description="Low complexity" evidence="2">
    <location>
        <begin position="172"/>
        <end position="186"/>
    </location>
</feature>
<evidence type="ECO:0000313" key="5">
    <source>
        <dbReference type="WBParaSite" id="HCON_00183760-00001"/>
    </source>
</evidence>
<dbReference type="GO" id="GO:0005737">
    <property type="term" value="C:cytoplasm"/>
    <property type="evidence" value="ECO:0007669"/>
    <property type="project" value="UniProtKB-ARBA"/>
</dbReference>
<reference evidence="5" key="1">
    <citation type="submission" date="2020-12" db="UniProtKB">
        <authorList>
            <consortium name="WormBaseParasite"/>
        </authorList>
    </citation>
    <scope>IDENTIFICATION</scope>
    <source>
        <strain evidence="5">MHco3</strain>
    </source>
</reference>
<keyword evidence="4" id="KW-1185">Reference proteome</keyword>
<dbReference type="PROSITE" id="PS50158">
    <property type="entry name" value="ZF_CCHC"/>
    <property type="match status" value="1"/>
</dbReference>
<evidence type="ECO:0000313" key="4">
    <source>
        <dbReference type="Proteomes" id="UP000025227"/>
    </source>
</evidence>
<dbReference type="InterPro" id="IPR001878">
    <property type="entry name" value="Znf_CCHC"/>
</dbReference>